<reference evidence="6" key="1">
    <citation type="submission" date="2012-06" db="EMBL/GenBank/DDBJ databases">
        <title>Complete sequence of chromosome of Desulfomonile tiedjei DSM 6799.</title>
        <authorList>
            <person name="Lucas S."/>
            <person name="Copeland A."/>
            <person name="Lapidus A."/>
            <person name="Glavina del Rio T."/>
            <person name="Dalin E."/>
            <person name="Tice H."/>
            <person name="Bruce D."/>
            <person name="Goodwin L."/>
            <person name="Pitluck S."/>
            <person name="Peters L."/>
            <person name="Ovchinnikova G."/>
            <person name="Zeytun A."/>
            <person name="Lu M."/>
            <person name="Kyrpides N."/>
            <person name="Mavromatis K."/>
            <person name="Ivanova N."/>
            <person name="Brettin T."/>
            <person name="Detter J.C."/>
            <person name="Han C."/>
            <person name="Larimer F."/>
            <person name="Land M."/>
            <person name="Hauser L."/>
            <person name="Markowitz V."/>
            <person name="Cheng J.-F."/>
            <person name="Hugenholtz P."/>
            <person name="Woyke T."/>
            <person name="Wu D."/>
            <person name="Spring S."/>
            <person name="Schroeder M."/>
            <person name="Brambilla E."/>
            <person name="Klenk H.-P."/>
            <person name="Eisen J.A."/>
        </authorList>
    </citation>
    <scope>NUCLEOTIDE SEQUENCE [LARGE SCALE GENOMIC DNA]</scope>
    <source>
        <strain evidence="6">ATCC 49306 / DSM 6799 / DCB-1</strain>
    </source>
</reference>
<feature type="domain" description="Thil AANH" evidence="3">
    <location>
        <begin position="18"/>
        <end position="161"/>
    </location>
</feature>
<dbReference type="GO" id="GO:0005524">
    <property type="term" value="F:ATP binding"/>
    <property type="evidence" value="ECO:0007669"/>
    <property type="project" value="UniProtKB-KW"/>
</dbReference>
<dbReference type="Pfam" id="PF02568">
    <property type="entry name" value="ThiI"/>
    <property type="match status" value="1"/>
</dbReference>
<proteinExistence type="predicted"/>
<dbReference type="PANTHER" id="PTHR11933">
    <property type="entry name" value="TRNA 5-METHYLAMINOMETHYL-2-THIOURIDYLATE -METHYLTRANSFERASE"/>
    <property type="match status" value="1"/>
</dbReference>
<accession>I4CCF0</accession>
<keyword evidence="6" id="KW-1185">Reference proteome</keyword>
<dbReference type="HOGENOM" id="CLU_053822_0_0_7"/>
<evidence type="ECO:0000256" key="2">
    <source>
        <dbReference type="ARBA" id="ARBA00022840"/>
    </source>
</evidence>
<evidence type="ECO:0000313" key="6">
    <source>
        <dbReference type="Proteomes" id="UP000006055"/>
    </source>
</evidence>
<dbReference type="GO" id="GO:0004810">
    <property type="term" value="F:CCA tRNA nucleotidyltransferase activity"/>
    <property type="evidence" value="ECO:0007669"/>
    <property type="project" value="InterPro"/>
</dbReference>
<keyword evidence="2" id="KW-0067">ATP-binding</keyword>
<dbReference type="InterPro" id="IPR059101">
    <property type="entry name" value="NFACT-R_2"/>
</dbReference>
<protein>
    <submittedName>
        <fullName evidence="5">Putative tRNA(5-methylaminomethyl-2-thiouridylate) methyltransferase with PP-loop ATPase domain</fullName>
    </submittedName>
</protein>
<dbReference type="GO" id="GO:0032259">
    <property type="term" value="P:methylation"/>
    <property type="evidence" value="ECO:0007669"/>
    <property type="project" value="UniProtKB-KW"/>
</dbReference>
<sequence>MSFRLTFSEPATGTVFNKKAVALISGGLDSALAIHLVKQQGIDVTAIHFTSFFSIDDPEAKDSSVRVTAEQLDVPVKFIQRGEDFIQLLRNPRYGYGKNLNPCIDCRIYTLVKAREYMKSIGASFLVTGEVVGQRPMSQRRHTLRLIEKQADCRGIVLRPLSAKVLPPTGPEEAGILDRDLLLGVAGRGRKMQLDLAADLNLRGFSSPAGGCLLTDRNFSRRLKDLLTSSEHVSCEELAALRIGRHFRVRPGLKIVVGRSEEENNQLQELAQSRNFIMPFVFPGPAVLVLGNPDEGEKELVCRVIRRYAKPIRRGDMFTLQRPQCETEIIQASGLPSEEWLSEHLI</sequence>
<dbReference type="GO" id="GO:0008168">
    <property type="term" value="F:methyltransferase activity"/>
    <property type="evidence" value="ECO:0007669"/>
    <property type="project" value="UniProtKB-KW"/>
</dbReference>
<evidence type="ECO:0000259" key="4">
    <source>
        <dbReference type="Pfam" id="PF18297"/>
    </source>
</evidence>
<evidence type="ECO:0000256" key="1">
    <source>
        <dbReference type="ARBA" id="ARBA00022741"/>
    </source>
</evidence>
<dbReference type="SUPFAM" id="SSF52402">
    <property type="entry name" value="Adenine nucleotide alpha hydrolases-like"/>
    <property type="match status" value="1"/>
</dbReference>
<dbReference type="InterPro" id="IPR014729">
    <property type="entry name" value="Rossmann-like_a/b/a_fold"/>
</dbReference>
<dbReference type="RefSeq" id="WP_014812351.1">
    <property type="nucleotide sequence ID" value="NC_018025.1"/>
</dbReference>
<evidence type="ECO:0000313" key="5">
    <source>
        <dbReference type="EMBL" id="AFM27241.1"/>
    </source>
</evidence>
<dbReference type="PANTHER" id="PTHR11933:SF6">
    <property type="entry name" value="THIL AANH DOMAIN-CONTAINING PROTEIN"/>
    <property type="match status" value="1"/>
</dbReference>
<dbReference type="Gene3D" id="3.40.50.620">
    <property type="entry name" value="HUPs"/>
    <property type="match status" value="1"/>
</dbReference>
<dbReference type="AlphaFoldDB" id="I4CCF0"/>
<feature type="domain" description="NFACT protein RNA binding" evidence="4">
    <location>
        <begin position="244"/>
        <end position="339"/>
    </location>
</feature>
<dbReference type="STRING" id="706587.Desti_4617"/>
<dbReference type="Pfam" id="PF18297">
    <property type="entry name" value="NFACT-R_2"/>
    <property type="match status" value="1"/>
</dbReference>
<dbReference type="Proteomes" id="UP000006055">
    <property type="component" value="Chromosome"/>
</dbReference>
<keyword evidence="1" id="KW-0547">Nucleotide-binding</keyword>
<name>I4CCF0_DESTA</name>
<dbReference type="eggNOG" id="COG0482">
    <property type="taxonomic scope" value="Bacteria"/>
</dbReference>
<dbReference type="InterPro" id="IPR020536">
    <property type="entry name" value="ThiI_AANH"/>
</dbReference>
<keyword evidence="5" id="KW-0808">Transferase</keyword>
<dbReference type="EMBL" id="CP003360">
    <property type="protein sequence ID" value="AFM27241.1"/>
    <property type="molecule type" value="Genomic_DNA"/>
</dbReference>
<keyword evidence="5" id="KW-0489">Methyltransferase</keyword>
<gene>
    <name evidence="5" type="ordered locus">Desti_4617</name>
</gene>
<evidence type="ECO:0000259" key="3">
    <source>
        <dbReference type="Pfam" id="PF02568"/>
    </source>
</evidence>
<dbReference type="OrthoDB" id="9781887at2"/>
<dbReference type="KEGG" id="dti:Desti_4617"/>
<organism evidence="5 6">
    <name type="scientific">Desulfomonile tiedjei (strain ATCC 49306 / DSM 6799 / DCB-1)</name>
    <dbReference type="NCBI Taxonomy" id="706587"/>
    <lineage>
        <taxon>Bacteria</taxon>
        <taxon>Pseudomonadati</taxon>
        <taxon>Thermodesulfobacteriota</taxon>
        <taxon>Desulfomonilia</taxon>
        <taxon>Desulfomonilales</taxon>
        <taxon>Desulfomonilaceae</taxon>
        <taxon>Desulfomonile</taxon>
    </lineage>
</organism>